<dbReference type="SUPFAM" id="SSF47616">
    <property type="entry name" value="GST C-terminal domain-like"/>
    <property type="match status" value="1"/>
</dbReference>
<evidence type="ECO:0000256" key="5">
    <source>
        <dbReference type="ARBA" id="ARBA00060024"/>
    </source>
</evidence>
<dbReference type="KEGG" id="pco:PHACADRAFT_260336"/>
<dbReference type="SUPFAM" id="SSF52833">
    <property type="entry name" value="Thioredoxin-like"/>
    <property type="match status" value="1"/>
</dbReference>
<evidence type="ECO:0000256" key="2">
    <source>
        <dbReference type="ARBA" id="ARBA00012452"/>
    </source>
</evidence>
<dbReference type="RefSeq" id="XP_007398479.1">
    <property type="nucleotide sequence ID" value="XM_007398417.1"/>
</dbReference>
<evidence type="ECO:0000256" key="6">
    <source>
        <dbReference type="RuleBase" id="RU003494"/>
    </source>
</evidence>
<comment type="catalytic activity">
    <reaction evidence="4">
        <text>RX + glutathione = an S-substituted glutathione + a halide anion + H(+)</text>
        <dbReference type="Rhea" id="RHEA:16437"/>
        <dbReference type="ChEBI" id="CHEBI:15378"/>
        <dbReference type="ChEBI" id="CHEBI:16042"/>
        <dbReference type="ChEBI" id="CHEBI:17792"/>
        <dbReference type="ChEBI" id="CHEBI:57925"/>
        <dbReference type="ChEBI" id="CHEBI:90779"/>
        <dbReference type="EC" id="2.5.1.18"/>
    </reaction>
</comment>
<dbReference type="GO" id="GO:0005634">
    <property type="term" value="C:nucleus"/>
    <property type="evidence" value="ECO:0007669"/>
    <property type="project" value="UniProtKB-ARBA"/>
</dbReference>
<dbReference type="PROSITE" id="PS50404">
    <property type="entry name" value="GST_NTER"/>
    <property type="match status" value="1"/>
</dbReference>
<evidence type="ECO:0000313" key="9">
    <source>
        <dbReference type="EMBL" id="EKM53802.1"/>
    </source>
</evidence>
<dbReference type="PROSITE" id="PS50405">
    <property type="entry name" value="GST_CTER"/>
    <property type="match status" value="1"/>
</dbReference>
<dbReference type="EMBL" id="JH930474">
    <property type="protein sequence ID" value="EKM53802.1"/>
    <property type="molecule type" value="Genomic_DNA"/>
</dbReference>
<dbReference type="SFLD" id="SFLDG01151">
    <property type="entry name" value="Main.2:_Nu-like"/>
    <property type="match status" value="1"/>
</dbReference>
<evidence type="ECO:0000256" key="1">
    <source>
        <dbReference type="ARBA" id="ARBA00007409"/>
    </source>
</evidence>
<dbReference type="EC" id="2.5.1.18" evidence="2"/>
<evidence type="ECO:0000259" key="8">
    <source>
        <dbReference type="PROSITE" id="PS50405"/>
    </source>
</evidence>
<dbReference type="InterPro" id="IPR004045">
    <property type="entry name" value="Glutathione_S-Trfase_N"/>
</dbReference>
<feature type="domain" description="GST N-terminal" evidence="7">
    <location>
        <begin position="5"/>
        <end position="89"/>
    </location>
</feature>
<gene>
    <name evidence="9" type="ORF">PHACADRAFT_260336</name>
</gene>
<dbReference type="PANTHER" id="PTHR44051">
    <property type="entry name" value="GLUTATHIONE S-TRANSFERASE-RELATED"/>
    <property type="match status" value="1"/>
</dbReference>
<protein>
    <recommendedName>
        <fullName evidence="2">glutathione transferase</fullName>
        <ecNumber evidence="2">2.5.1.18</ecNumber>
    </recommendedName>
</protein>
<dbReference type="PANTHER" id="PTHR44051:SF3">
    <property type="entry name" value="TRANSCRIPTIONAL REGULATOR URE2"/>
    <property type="match status" value="1"/>
</dbReference>
<dbReference type="InterPro" id="IPR010987">
    <property type="entry name" value="Glutathione-S-Trfase_C-like"/>
</dbReference>
<accession>K5WTR6</accession>
<name>K5WTR6_PHACS</name>
<dbReference type="OrthoDB" id="249703at2759"/>
<dbReference type="Proteomes" id="UP000008370">
    <property type="component" value="Unassembled WGS sequence"/>
</dbReference>
<reference evidence="9 10" key="1">
    <citation type="journal article" date="2012" name="BMC Genomics">
        <title>Comparative genomics of the white-rot fungi, Phanerochaete carnosa and P. chrysosporium, to elucidate the genetic basis of the distinct wood types they colonize.</title>
        <authorList>
            <person name="Suzuki H."/>
            <person name="MacDonald J."/>
            <person name="Syed K."/>
            <person name="Salamov A."/>
            <person name="Hori C."/>
            <person name="Aerts A."/>
            <person name="Henrissat B."/>
            <person name="Wiebenga A."/>
            <person name="vanKuyk P.A."/>
            <person name="Barry K."/>
            <person name="Lindquist E."/>
            <person name="LaButti K."/>
            <person name="Lapidus A."/>
            <person name="Lucas S."/>
            <person name="Coutinho P."/>
            <person name="Gong Y."/>
            <person name="Samejima M."/>
            <person name="Mahadevan R."/>
            <person name="Abou-Zaid M."/>
            <person name="de Vries R.P."/>
            <person name="Igarashi K."/>
            <person name="Yadav J.S."/>
            <person name="Grigoriev I.V."/>
            <person name="Master E.R."/>
        </authorList>
    </citation>
    <scope>NUCLEOTIDE SEQUENCE [LARGE SCALE GENOMIC DNA]</scope>
    <source>
        <strain evidence="9 10">HHB-10118-sp</strain>
    </source>
</reference>
<dbReference type="Pfam" id="PF00043">
    <property type="entry name" value="GST_C"/>
    <property type="match status" value="1"/>
</dbReference>
<dbReference type="GO" id="GO:0005737">
    <property type="term" value="C:cytoplasm"/>
    <property type="evidence" value="ECO:0007669"/>
    <property type="project" value="UniProtKB-ARBA"/>
</dbReference>
<comment type="function">
    <text evidence="5">Involved in the oxidative stress response and detoxification.</text>
</comment>
<feature type="domain" description="GST C-terminal" evidence="8">
    <location>
        <begin position="95"/>
        <end position="229"/>
    </location>
</feature>
<dbReference type="InterPro" id="IPR036249">
    <property type="entry name" value="Thioredoxin-like_sf"/>
</dbReference>
<dbReference type="InterPro" id="IPR040079">
    <property type="entry name" value="Glutathione_S-Trfase"/>
</dbReference>
<dbReference type="SFLD" id="SFLDS00019">
    <property type="entry name" value="Glutathione_Transferase_(cytos"/>
    <property type="match status" value="1"/>
</dbReference>
<dbReference type="GeneID" id="18917702"/>
<dbReference type="Pfam" id="PF02798">
    <property type="entry name" value="GST_N"/>
    <property type="match status" value="1"/>
</dbReference>
<evidence type="ECO:0000256" key="4">
    <source>
        <dbReference type="ARBA" id="ARBA00047960"/>
    </source>
</evidence>
<sequence length="229" mass="26350">MSHGKHFTLFGHKKAPNGWRVPIILEELGLTYETVYLDFTKGEQKAQEYTKYNPNGRVPAIVDHKNNDVVLWESDAIITYLVDNYDPEHKISVADPIEKYYQLQWLFFQASGQGPPFGQAAWYVVFHNEKIPSIQERFRNEIKRVFSVLENVLSKQEWLVGGKPTVADLSFIPWNNFVLPGGVPGVEKERAVVNFDFEAEYPATAAWHKRLIERPAVKKVYALRESLNA</sequence>
<evidence type="ECO:0000313" key="10">
    <source>
        <dbReference type="Proteomes" id="UP000008370"/>
    </source>
</evidence>
<dbReference type="FunFam" id="1.20.1050.130:FF:000016">
    <property type="entry name" value="Glutathione S-transferase 1"/>
    <property type="match status" value="1"/>
</dbReference>
<dbReference type="FunCoup" id="K5WTR6">
    <property type="interactions" value="128"/>
</dbReference>
<proteinExistence type="inferred from homology"/>
<dbReference type="CDD" id="cd03048">
    <property type="entry name" value="GST_N_Ure2p_like"/>
    <property type="match status" value="1"/>
</dbReference>
<evidence type="ECO:0000259" key="7">
    <source>
        <dbReference type="PROSITE" id="PS50404"/>
    </source>
</evidence>
<dbReference type="FunFam" id="3.40.30.10:FF:000039">
    <property type="entry name" value="Glutathione S-transferase domain"/>
    <property type="match status" value="1"/>
</dbReference>
<keyword evidence="3" id="KW-0808">Transferase</keyword>
<dbReference type="InParanoid" id="K5WTR6"/>
<dbReference type="InterPro" id="IPR004046">
    <property type="entry name" value="GST_C"/>
</dbReference>
<dbReference type="STRING" id="650164.K5WTR6"/>
<dbReference type="AlphaFoldDB" id="K5WTR6"/>
<dbReference type="InterPro" id="IPR036282">
    <property type="entry name" value="Glutathione-S-Trfase_C_sf"/>
</dbReference>
<dbReference type="HOGENOM" id="CLU_011226_14_2_1"/>
<keyword evidence="10" id="KW-1185">Reference proteome</keyword>
<comment type="similarity">
    <text evidence="1 6">Belongs to the GST superfamily.</text>
</comment>
<dbReference type="GO" id="GO:0004364">
    <property type="term" value="F:glutathione transferase activity"/>
    <property type="evidence" value="ECO:0007669"/>
    <property type="project" value="UniProtKB-EC"/>
</dbReference>
<evidence type="ECO:0000256" key="3">
    <source>
        <dbReference type="ARBA" id="ARBA00022679"/>
    </source>
</evidence>
<dbReference type="Gene3D" id="1.20.1050.130">
    <property type="match status" value="1"/>
</dbReference>
<dbReference type="SFLD" id="SFLDG00358">
    <property type="entry name" value="Main_(cytGST)"/>
    <property type="match status" value="1"/>
</dbReference>
<organism evidence="9 10">
    <name type="scientific">Phanerochaete carnosa (strain HHB-10118-sp)</name>
    <name type="common">White-rot fungus</name>
    <name type="synonym">Peniophora carnosa</name>
    <dbReference type="NCBI Taxonomy" id="650164"/>
    <lineage>
        <taxon>Eukaryota</taxon>
        <taxon>Fungi</taxon>
        <taxon>Dikarya</taxon>
        <taxon>Basidiomycota</taxon>
        <taxon>Agaricomycotina</taxon>
        <taxon>Agaricomycetes</taxon>
        <taxon>Polyporales</taxon>
        <taxon>Phanerochaetaceae</taxon>
        <taxon>Phanerochaete</taxon>
    </lineage>
</organism>